<sequence>CAAYGDIHSAAEKLNFGGQASYPQTVPLTYITQSSGWAVGSLVDPTTPDGYDLVFGPTDGANNAPGYMCFAFLDKYDVDACAQLCNGRGIDPNGGRCAYFNIWRAVIDGIPTTYTCSMVQPFA</sequence>
<dbReference type="AlphaFoldDB" id="A0AAD7GTQ1"/>
<dbReference type="EMBL" id="JARKIB010000480">
    <property type="protein sequence ID" value="KAJ7705065.1"/>
    <property type="molecule type" value="Genomic_DNA"/>
</dbReference>
<evidence type="ECO:0000313" key="1">
    <source>
        <dbReference type="EMBL" id="KAJ7705065.1"/>
    </source>
</evidence>
<feature type="non-terminal residue" evidence="1">
    <location>
        <position position="1"/>
    </location>
</feature>
<keyword evidence="2" id="KW-1185">Reference proteome</keyword>
<organism evidence="1 2">
    <name type="scientific">Mycena metata</name>
    <dbReference type="NCBI Taxonomy" id="1033252"/>
    <lineage>
        <taxon>Eukaryota</taxon>
        <taxon>Fungi</taxon>
        <taxon>Dikarya</taxon>
        <taxon>Basidiomycota</taxon>
        <taxon>Agaricomycotina</taxon>
        <taxon>Agaricomycetes</taxon>
        <taxon>Agaricomycetidae</taxon>
        <taxon>Agaricales</taxon>
        <taxon>Marasmiineae</taxon>
        <taxon>Mycenaceae</taxon>
        <taxon>Mycena</taxon>
    </lineage>
</organism>
<gene>
    <name evidence="1" type="ORF">B0H16DRAFT_1346545</name>
</gene>
<name>A0AAD7GTQ1_9AGAR</name>
<proteinExistence type="predicted"/>
<accession>A0AAD7GTQ1</accession>
<evidence type="ECO:0000313" key="2">
    <source>
        <dbReference type="Proteomes" id="UP001215598"/>
    </source>
</evidence>
<dbReference type="Proteomes" id="UP001215598">
    <property type="component" value="Unassembled WGS sequence"/>
</dbReference>
<reference evidence="1" key="1">
    <citation type="submission" date="2023-03" db="EMBL/GenBank/DDBJ databases">
        <title>Massive genome expansion in bonnet fungi (Mycena s.s.) driven by repeated elements and novel gene families across ecological guilds.</title>
        <authorList>
            <consortium name="Lawrence Berkeley National Laboratory"/>
            <person name="Harder C.B."/>
            <person name="Miyauchi S."/>
            <person name="Viragh M."/>
            <person name="Kuo A."/>
            <person name="Thoen E."/>
            <person name="Andreopoulos B."/>
            <person name="Lu D."/>
            <person name="Skrede I."/>
            <person name="Drula E."/>
            <person name="Henrissat B."/>
            <person name="Morin E."/>
            <person name="Kohler A."/>
            <person name="Barry K."/>
            <person name="LaButti K."/>
            <person name="Morin E."/>
            <person name="Salamov A."/>
            <person name="Lipzen A."/>
            <person name="Mereny Z."/>
            <person name="Hegedus B."/>
            <person name="Baldrian P."/>
            <person name="Stursova M."/>
            <person name="Weitz H."/>
            <person name="Taylor A."/>
            <person name="Grigoriev I.V."/>
            <person name="Nagy L.G."/>
            <person name="Martin F."/>
            <person name="Kauserud H."/>
        </authorList>
    </citation>
    <scope>NUCLEOTIDE SEQUENCE</scope>
    <source>
        <strain evidence="1">CBHHK182m</strain>
    </source>
</reference>
<protein>
    <submittedName>
        <fullName evidence="1">Uncharacterized protein</fullName>
    </submittedName>
</protein>
<comment type="caution">
    <text evidence="1">The sequence shown here is derived from an EMBL/GenBank/DDBJ whole genome shotgun (WGS) entry which is preliminary data.</text>
</comment>